<protein>
    <submittedName>
        <fullName evidence="1">Uncharacterized protein</fullName>
    </submittedName>
</protein>
<sequence length="543" mass="62034">MQPHHALKENEFCDPKLPNGAEVIVTRSPLVNSNGVITLTNRHLDDVKHLKGTVYMNAKTAADYLQGDFDGDRVAYELASKYPNLTAEIKEKHKKENRYKDIEKLLKKAYEGSFESIALSAKDNQIGIIAIKVMKAVALEMEFENLPQEKVEEYINDFSDHFSGLWKKDKETGKDTLPKSLKGRELLVNELAKLASSNQSNEEKIKIIKSFLHSRVDELAPQLQIAVDGPKSANRPDADVLSANDKLMGYRDVGWLKEYKDLDVYRKKVMLSNSYSPVDLMITEVNESWEENSLEPRQTHQFEKLFNGVEITKEDIKWAEEIRNQYNKLNSYAFRLKDEYGEAPGPRLTLNTKEGEKLEIIHTLEATHPSVYDLKEANIYLRKNEDSFSHPELKYVAFAEVPGEKKDNGKPLYKRIGYVSKISERNKNLIQFEPNKTISKTINGSVTINPGVTPSQVKAAFGQVNEFVEKTYEDIKAEDKQRFAASLWQVTHRRQTKIRNEQGQLDDKQRFNKAVAAFAIFGDEINQQLDTLQFNQVKVAGVN</sequence>
<evidence type="ECO:0000313" key="2">
    <source>
        <dbReference type="Proteomes" id="UP000003781"/>
    </source>
</evidence>
<dbReference type="Proteomes" id="UP000003781">
    <property type="component" value="Unassembled WGS sequence"/>
</dbReference>
<feature type="non-terminal residue" evidence="1">
    <location>
        <position position="543"/>
    </location>
</feature>
<organism evidence="1 2">
    <name type="scientific">Crocosphaera chwakensis CCY0110</name>
    <dbReference type="NCBI Taxonomy" id="391612"/>
    <lineage>
        <taxon>Bacteria</taxon>
        <taxon>Bacillati</taxon>
        <taxon>Cyanobacteriota</taxon>
        <taxon>Cyanophyceae</taxon>
        <taxon>Oscillatoriophycideae</taxon>
        <taxon>Chroococcales</taxon>
        <taxon>Aphanothecaceae</taxon>
        <taxon>Crocosphaera</taxon>
        <taxon>Crocosphaera chwakensis</taxon>
    </lineage>
</organism>
<dbReference type="eggNOG" id="COG0328">
    <property type="taxonomic scope" value="Bacteria"/>
</dbReference>
<keyword evidence="2" id="KW-1185">Reference proteome</keyword>
<comment type="caution">
    <text evidence="1">The sequence shown here is derived from an EMBL/GenBank/DDBJ whole genome shotgun (WGS) entry which is preliminary data.</text>
</comment>
<name>A3J016_9CHRO</name>
<gene>
    <name evidence="1" type="ORF">CY0110_14790</name>
</gene>
<proteinExistence type="predicted"/>
<dbReference type="AlphaFoldDB" id="A3J016"/>
<reference evidence="1 2" key="1">
    <citation type="submission" date="2007-03" db="EMBL/GenBank/DDBJ databases">
        <authorList>
            <person name="Stal L."/>
            <person name="Ferriera S."/>
            <person name="Johnson J."/>
            <person name="Kravitz S."/>
            <person name="Beeson K."/>
            <person name="Sutton G."/>
            <person name="Rogers Y.-H."/>
            <person name="Friedman R."/>
            <person name="Frazier M."/>
            <person name="Venter J.C."/>
        </authorList>
    </citation>
    <scope>NUCLEOTIDE SEQUENCE [LARGE SCALE GENOMIC DNA]</scope>
    <source>
        <strain evidence="1 2">CCY0110</strain>
    </source>
</reference>
<accession>A3J016</accession>
<evidence type="ECO:0000313" key="1">
    <source>
        <dbReference type="EMBL" id="EAZ87931.1"/>
    </source>
</evidence>
<dbReference type="EMBL" id="AAXW01000142">
    <property type="protein sequence ID" value="EAZ87931.1"/>
    <property type="molecule type" value="Genomic_DNA"/>
</dbReference>